<keyword evidence="1" id="KW-0472">Membrane</keyword>
<feature type="transmembrane region" description="Helical" evidence="1">
    <location>
        <begin position="160"/>
        <end position="186"/>
    </location>
</feature>
<organism evidence="2 3">
    <name type="scientific">Lamprobacter modestohalophilus</name>
    <dbReference type="NCBI Taxonomy" id="1064514"/>
    <lineage>
        <taxon>Bacteria</taxon>
        <taxon>Pseudomonadati</taxon>
        <taxon>Pseudomonadota</taxon>
        <taxon>Gammaproteobacteria</taxon>
        <taxon>Chromatiales</taxon>
        <taxon>Chromatiaceae</taxon>
        <taxon>Lamprobacter</taxon>
    </lineage>
</organism>
<feature type="transmembrane region" description="Helical" evidence="1">
    <location>
        <begin position="23"/>
        <end position="44"/>
    </location>
</feature>
<dbReference type="Pfam" id="PF03729">
    <property type="entry name" value="DUF308"/>
    <property type="match status" value="1"/>
</dbReference>
<evidence type="ECO:0008006" key="4">
    <source>
        <dbReference type="Google" id="ProtNLM"/>
    </source>
</evidence>
<reference evidence="2 3" key="1">
    <citation type="journal article" date="2020" name="Microorganisms">
        <title>Osmotic Adaptation and Compatible Solute Biosynthesis of Phototrophic Bacteria as Revealed from Genome Analyses.</title>
        <authorList>
            <person name="Imhoff J.F."/>
            <person name="Rahn T."/>
            <person name="Kunzel S."/>
            <person name="Keller A."/>
            <person name="Neulinger S.C."/>
        </authorList>
    </citation>
    <scope>NUCLEOTIDE SEQUENCE [LARGE SCALE GENOMIC DNA]</scope>
    <source>
        <strain evidence="2 3">DSM 25653</strain>
    </source>
</reference>
<dbReference type="PANTHER" id="PTHR34989:SF1">
    <property type="entry name" value="PROTEIN HDED"/>
    <property type="match status" value="1"/>
</dbReference>
<evidence type="ECO:0000313" key="3">
    <source>
        <dbReference type="Proteomes" id="UP001138768"/>
    </source>
</evidence>
<feature type="transmembrane region" description="Helical" evidence="1">
    <location>
        <begin position="80"/>
        <end position="98"/>
    </location>
</feature>
<protein>
    <recommendedName>
        <fullName evidence="4">HdeD family acid-resistance protein</fullName>
    </recommendedName>
</protein>
<dbReference type="AlphaFoldDB" id="A0A9X1B296"/>
<proteinExistence type="predicted"/>
<evidence type="ECO:0000313" key="2">
    <source>
        <dbReference type="EMBL" id="MBK1617055.1"/>
    </source>
</evidence>
<dbReference type="PANTHER" id="PTHR34989">
    <property type="entry name" value="PROTEIN HDED"/>
    <property type="match status" value="1"/>
</dbReference>
<comment type="caution">
    <text evidence="2">The sequence shown here is derived from an EMBL/GenBank/DDBJ whole genome shotgun (WGS) entry which is preliminary data.</text>
</comment>
<dbReference type="EMBL" id="NRRY01000001">
    <property type="protein sequence ID" value="MBK1617055.1"/>
    <property type="molecule type" value="Genomic_DNA"/>
</dbReference>
<name>A0A9X1B296_9GAMM</name>
<feature type="transmembrane region" description="Helical" evidence="1">
    <location>
        <begin position="136"/>
        <end position="154"/>
    </location>
</feature>
<dbReference type="Proteomes" id="UP001138768">
    <property type="component" value="Unassembled WGS sequence"/>
</dbReference>
<accession>A0A9X1B296</accession>
<keyword evidence="3" id="KW-1185">Reference proteome</keyword>
<feature type="transmembrane region" description="Helical" evidence="1">
    <location>
        <begin position="50"/>
        <end position="68"/>
    </location>
</feature>
<feature type="transmembrane region" description="Helical" evidence="1">
    <location>
        <begin position="104"/>
        <end position="124"/>
    </location>
</feature>
<evidence type="ECO:0000256" key="1">
    <source>
        <dbReference type="SAM" id="Phobius"/>
    </source>
</evidence>
<keyword evidence="1" id="KW-0812">Transmembrane</keyword>
<dbReference type="InterPro" id="IPR052712">
    <property type="entry name" value="Acid_resist_chaperone_HdeD"/>
</dbReference>
<dbReference type="InterPro" id="IPR005325">
    <property type="entry name" value="DUF308_memb"/>
</dbReference>
<gene>
    <name evidence="2" type="ORF">CKO42_01025</name>
</gene>
<dbReference type="GO" id="GO:0005886">
    <property type="term" value="C:plasma membrane"/>
    <property type="evidence" value="ECO:0007669"/>
    <property type="project" value="TreeGrafter"/>
</dbReference>
<sequence length="202" mass="21603">MTDVKTDTLPAPVPPFGDLEKNWGWLLAFGLFSIILGSIGLGMTFMLTELVVVFFAALLIVGGVFQILDAFKCHGWKSTIWHVLIALLYIGVGVYMTIHPVVAAVSLTLVVGAMLIATGIARAIMAFQVKPASGWYWPLISGIISLVLGGMILAEWPQSGFFIIGLFIAIELIFNGWSYLFIALAARAAGKNRLASSGATAA</sequence>
<keyword evidence="1" id="KW-1133">Transmembrane helix</keyword>